<dbReference type="AlphaFoldDB" id="A0AAX2UGX5"/>
<name>A0AAX2UGX5_9BACT</name>
<reference evidence="1 2" key="1">
    <citation type="submission" date="2019-05" db="EMBL/GenBank/DDBJ databases">
        <title>Draft genomes of eight strains of Campylobacter helveticus isolated from cats and a dog in New Zealand.</title>
        <authorList>
            <person name="Bojanic K."/>
            <person name="Midwinter A.C."/>
            <person name="Biggs P.J."/>
            <person name="Acke E."/>
            <person name="Cornelius A.J."/>
            <person name="Marshall J.C."/>
        </authorList>
    </citation>
    <scope>NUCLEOTIDE SEQUENCE [LARGE SCALE GENOMIC DNA]</scope>
    <source>
        <strain evidence="1 2">ACP123b</strain>
    </source>
</reference>
<proteinExistence type="predicted"/>
<comment type="caution">
    <text evidence="1">The sequence shown here is derived from an EMBL/GenBank/DDBJ whole genome shotgun (WGS) entry which is preliminary data.</text>
</comment>
<protein>
    <submittedName>
        <fullName evidence="1">DUF2972 domain-containing protein</fullName>
    </submittedName>
</protein>
<dbReference type="EMBL" id="VDBS01000063">
    <property type="protein sequence ID" value="TNB55997.1"/>
    <property type="molecule type" value="Genomic_DNA"/>
</dbReference>
<gene>
    <name evidence="1" type="ORF">FDW42_08285</name>
</gene>
<dbReference type="InterPro" id="IPR021353">
    <property type="entry name" value="DUF2972"/>
</dbReference>
<dbReference type="Pfam" id="PF11186">
    <property type="entry name" value="DUF2972"/>
    <property type="match status" value="1"/>
</dbReference>
<dbReference type="RefSeq" id="WP_139026890.1">
    <property type="nucleotide sequence ID" value="NZ_VDBS01000063.1"/>
</dbReference>
<evidence type="ECO:0000313" key="1">
    <source>
        <dbReference type="EMBL" id="TNB55997.1"/>
    </source>
</evidence>
<accession>A0AAX2UGX5</accession>
<feature type="non-terminal residue" evidence="1">
    <location>
        <position position="1"/>
    </location>
</feature>
<sequence length="444" mass="52685">DEQNKETLRIKLKELSNTQHTNALSDTIKAYAKAGLDYRLIPAEKAWEMNLPLPRSWYECVLVFGGCKGHVALSYYLLWAGYAKNVFKSSKAGLPNPSGYYINQYKELNELRNDKNILIFLKNYEKSHKDSPKLYDLCFHNKDIYILTRDPISTFRTAVNHIDDQYISENTRFSPKTDFSEGLKWVQYHHYWLDSAMRLIEDCMDVVNIDSFLIDYVDKNRVFYIDFNEIYPNTMWLFKHFQAKYNFPDFSDKDFLGCSCGGSIGYLIFNGKILEISKNYFSKENPDCEKFEIYFYSTLRMYFLKNKNINVENSIPHCLDIQKNFIDVTDFLVKNELKPKDFFLAMSQSKFKKLSQDEDLFNQTKDYIEYFLGLIEKQCVLEDNKKKSEKDILTLLKKNKHIRVKLKNYMDKEFNSIKENRPDIVASWKYYQEFEKMCGEMKEG</sequence>
<organism evidence="1 2">
    <name type="scientific">Campylobacter helveticus</name>
    <dbReference type="NCBI Taxonomy" id="28898"/>
    <lineage>
        <taxon>Bacteria</taxon>
        <taxon>Pseudomonadati</taxon>
        <taxon>Campylobacterota</taxon>
        <taxon>Epsilonproteobacteria</taxon>
        <taxon>Campylobacterales</taxon>
        <taxon>Campylobacteraceae</taxon>
        <taxon>Campylobacter</taxon>
    </lineage>
</organism>
<dbReference type="Proteomes" id="UP000306813">
    <property type="component" value="Unassembled WGS sequence"/>
</dbReference>
<evidence type="ECO:0000313" key="2">
    <source>
        <dbReference type="Proteomes" id="UP000306813"/>
    </source>
</evidence>